<evidence type="ECO:0000313" key="1">
    <source>
        <dbReference type="EMBL" id="RIA92237.1"/>
    </source>
</evidence>
<dbReference type="SUPFAM" id="SSF52047">
    <property type="entry name" value="RNI-like"/>
    <property type="match status" value="1"/>
</dbReference>
<protein>
    <recommendedName>
        <fullName evidence="3">F-box domain-containing protein</fullName>
    </recommendedName>
</protein>
<keyword evidence="2" id="KW-1185">Reference proteome</keyword>
<dbReference type="EMBL" id="QKYT01000132">
    <property type="protein sequence ID" value="RIA92237.1"/>
    <property type="molecule type" value="Genomic_DNA"/>
</dbReference>
<name>A0A397T7L9_9GLOM</name>
<proteinExistence type="predicted"/>
<dbReference type="AlphaFoldDB" id="A0A397T7L9"/>
<dbReference type="InterPro" id="IPR032675">
    <property type="entry name" value="LRR_dom_sf"/>
</dbReference>
<organism evidence="1 2">
    <name type="scientific">Glomus cerebriforme</name>
    <dbReference type="NCBI Taxonomy" id="658196"/>
    <lineage>
        <taxon>Eukaryota</taxon>
        <taxon>Fungi</taxon>
        <taxon>Fungi incertae sedis</taxon>
        <taxon>Mucoromycota</taxon>
        <taxon>Glomeromycotina</taxon>
        <taxon>Glomeromycetes</taxon>
        <taxon>Glomerales</taxon>
        <taxon>Glomeraceae</taxon>
        <taxon>Glomus</taxon>
    </lineage>
</organism>
<sequence>MPFQLPVDCLNEIFECLEEDRITLHSCLLINRLWCKTSVRILWRNCLKFNNRQRLKILDTLMACLPKESKDLLYENKIFITTSTSKQPLFNYPSFYKVLSISEIVIMIKLFLSEYLKKEIDLLKHEILKMFMKQIPSLKKLIYYSVENRILKNITLTHFSETKVCLTNLSELKCSSNINSDFFYQLSEICQNIQTLDIEFGCTISNGLIEMISSQDKLKHLSLTDIWSDIDWTGIIPSLINHSNTITKLHILGYRNKELSFITNFTNLQELFISFMQDGSCIKYFKELQYVTFNHLNNLKFDGGCPKFEILVKFLENNGKNLKEFYVNGYGSLNLIIAKFCPNLRSLYTLFPENEMETLKVIFNSCQQLESLKVLCGNRYLKESKVLKIVAKHSPENFHELKLRNFGISELDLESFFISWKNRVPQRSISFIIEGFIFIKREHIDIFEKYKKLGIVKKFEIIN</sequence>
<comment type="caution">
    <text evidence="1">The sequence shown here is derived from an EMBL/GenBank/DDBJ whole genome shotgun (WGS) entry which is preliminary data.</text>
</comment>
<dbReference type="Gene3D" id="3.80.10.10">
    <property type="entry name" value="Ribonuclease Inhibitor"/>
    <property type="match status" value="1"/>
</dbReference>
<evidence type="ECO:0000313" key="2">
    <source>
        <dbReference type="Proteomes" id="UP000265703"/>
    </source>
</evidence>
<evidence type="ECO:0008006" key="3">
    <source>
        <dbReference type="Google" id="ProtNLM"/>
    </source>
</evidence>
<dbReference type="OrthoDB" id="2344483at2759"/>
<reference evidence="1 2" key="1">
    <citation type="submission" date="2018-06" db="EMBL/GenBank/DDBJ databases">
        <title>Comparative genomics reveals the genomic features of Rhizophagus irregularis, R. cerebriforme, R. diaphanum and Gigaspora rosea, and their symbiotic lifestyle signature.</title>
        <authorList>
            <person name="Morin E."/>
            <person name="San Clemente H."/>
            <person name="Chen E.C.H."/>
            <person name="De La Providencia I."/>
            <person name="Hainaut M."/>
            <person name="Kuo A."/>
            <person name="Kohler A."/>
            <person name="Murat C."/>
            <person name="Tang N."/>
            <person name="Roy S."/>
            <person name="Loubradou J."/>
            <person name="Henrissat B."/>
            <person name="Grigoriev I.V."/>
            <person name="Corradi N."/>
            <person name="Roux C."/>
            <person name="Martin F.M."/>
        </authorList>
    </citation>
    <scope>NUCLEOTIDE SEQUENCE [LARGE SCALE GENOMIC DNA]</scope>
    <source>
        <strain evidence="1 2">DAOM 227022</strain>
    </source>
</reference>
<gene>
    <name evidence="1" type="ORF">C1645_846278</name>
</gene>
<dbReference type="Proteomes" id="UP000265703">
    <property type="component" value="Unassembled WGS sequence"/>
</dbReference>
<accession>A0A397T7L9</accession>